<sequence>MATKERFALVTGRRLVGLRRCGKGGIGEALVVEYKRQGLRPVATLLPFEDSQHLDDAGTMWFPLDVTQEDSVRELKNHMLELTGGYTMTAIDTDVAAVAKMFDVNVFGPMRMVHHFHDMLIQSSGTIVSIGSVGGIVPYVYGSAYNATKAALHHWSNTLRVEMEPLGVKVVIIISGNIGTNILKGDQGVGRELRKGSYFSPLAQEFKDHVNRVPDTTDRFQYASKVVQQSLRSAPPAWFWYGKTTRIVRFLDSFAWRNVWDGFMWNMFNFKKLQAARKSL</sequence>
<dbReference type="Gene3D" id="3.40.50.720">
    <property type="entry name" value="NAD(P)-binding Rossmann-like Domain"/>
    <property type="match status" value="1"/>
</dbReference>
<evidence type="ECO:0000256" key="1">
    <source>
        <dbReference type="ARBA" id="ARBA00006484"/>
    </source>
</evidence>
<accession>A0AAI9ZPW3</accession>
<dbReference type="GeneID" id="85480195"/>
<gene>
    <name evidence="4" type="ORF">BDP81DRAFT_492528</name>
</gene>
<dbReference type="RefSeq" id="XP_060443199.1">
    <property type="nucleotide sequence ID" value="XM_060595333.1"/>
</dbReference>
<dbReference type="PROSITE" id="PS00061">
    <property type="entry name" value="ADH_SHORT"/>
    <property type="match status" value="1"/>
</dbReference>
<keyword evidence="3" id="KW-0560">Oxidoreductase</keyword>
<evidence type="ECO:0008006" key="6">
    <source>
        <dbReference type="Google" id="ProtNLM"/>
    </source>
</evidence>
<dbReference type="PANTHER" id="PTHR44169:SF3">
    <property type="entry name" value="SHORT-CHAIN DEHYDROGENASE SRDE"/>
    <property type="match status" value="1"/>
</dbReference>
<name>A0AAI9ZPW3_9PEZI</name>
<organism evidence="4 5">
    <name type="scientific">Colletotrichum phormii</name>
    <dbReference type="NCBI Taxonomy" id="359342"/>
    <lineage>
        <taxon>Eukaryota</taxon>
        <taxon>Fungi</taxon>
        <taxon>Dikarya</taxon>
        <taxon>Ascomycota</taxon>
        <taxon>Pezizomycotina</taxon>
        <taxon>Sordariomycetes</taxon>
        <taxon>Hypocreomycetidae</taxon>
        <taxon>Glomerellales</taxon>
        <taxon>Glomerellaceae</taxon>
        <taxon>Colletotrichum</taxon>
        <taxon>Colletotrichum acutatum species complex</taxon>
    </lineage>
</organism>
<dbReference type="PRINTS" id="PR00081">
    <property type="entry name" value="GDHRDH"/>
</dbReference>
<dbReference type="AlphaFoldDB" id="A0AAI9ZPW3"/>
<protein>
    <recommendedName>
        <fullName evidence="6">NADPH-dependent 1-acyldihydroxyacetone phosphate reductase</fullName>
    </recommendedName>
</protein>
<dbReference type="Pfam" id="PF00106">
    <property type="entry name" value="adh_short"/>
    <property type="match status" value="1"/>
</dbReference>
<dbReference type="GO" id="GO:0006654">
    <property type="term" value="P:phosphatidic acid biosynthetic process"/>
    <property type="evidence" value="ECO:0007669"/>
    <property type="project" value="TreeGrafter"/>
</dbReference>
<evidence type="ECO:0000313" key="5">
    <source>
        <dbReference type="Proteomes" id="UP001243989"/>
    </source>
</evidence>
<dbReference type="PANTHER" id="PTHR44169">
    <property type="entry name" value="NADPH-DEPENDENT 1-ACYLDIHYDROXYACETONE PHOSPHATE REDUCTASE"/>
    <property type="match status" value="1"/>
</dbReference>
<dbReference type="GO" id="GO:0005811">
    <property type="term" value="C:lipid droplet"/>
    <property type="evidence" value="ECO:0007669"/>
    <property type="project" value="TreeGrafter"/>
</dbReference>
<evidence type="ECO:0000256" key="2">
    <source>
        <dbReference type="ARBA" id="ARBA00022857"/>
    </source>
</evidence>
<dbReference type="GO" id="GO:0000140">
    <property type="term" value="F:acylglycerone-phosphate reductase (NADP+) activity"/>
    <property type="evidence" value="ECO:0007669"/>
    <property type="project" value="TreeGrafter"/>
</dbReference>
<keyword evidence="5" id="KW-1185">Reference proteome</keyword>
<comment type="similarity">
    <text evidence="1">Belongs to the short-chain dehydrogenases/reductases (SDR) family.</text>
</comment>
<dbReference type="InterPro" id="IPR036291">
    <property type="entry name" value="NAD(P)-bd_dom_sf"/>
</dbReference>
<dbReference type="EMBL" id="JAHMHQ010000014">
    <property type="protein sequence ID" value="KAK1634592.1"/>
    <property type="molecule type" value="Genomic_DNA"/>
</dbReference>
<dbReference type="GO" id="GO:0005783">
    <property type="term" value="C:endoplasmic reticulum"/>
    <property type="evidence" value="ECO:0007669"/>
    <property type="project" value="TreeGrafter"/>
</dbReference>
<dbReference type="GO" id="GO:0004806">
    <property type="term" value="F:triacylglycerol lipase activity"/>
    <property type="evidence" value="ECO:0007669"/>
    <property type="project" value="TreeGrafter"/>
</dbReference>
<dbReference type="GO" id="GO:0019433">
    <property type="term" value="P:triglyceride catabolic process"/>
    <property type="evidence" value="ECO:0007669"/>
    <property type="project" value="TreeGrafter"/>
</dbReference>
<proteinExistence type="inferred from homology"/>
<evidence type="ECO:0000256" key="3">
    <source>
        <dbReference type="ARBA" id="ARBA00023002"/>
    </source>
</evidence>
<dbReference type="Proteomes" id="UP001243989">
    <property type="component" value="Unassembled WGS sequence"/>
</dbReference>
<reference evidence="4" key="1">
    <citation type="submission" date="2021-06" db="EMBL/GenBank/DDBJ databases">
        <title>Comparative genomics, transcriptomics and evolutionary studies reveal genomic signatures of adaptation to plant cell wall in hemibiotrophic fungi.</title>
        <authorList>
            <consortium name="DOE Joint Genome Institute"/>
            <person name="Baroncelli R."/>
            <person name="Diaz J.F."/>
            <person name="Benocci T."/>
            <person name="Peng M."/>
            <person name="Battaglia E."/>
            <person name="Haridas S."/>
            <person name="Andreopoulos W."/>
            <person name="Labutti K."/>
            <person name="Pangilinan J."/>
            <person name="Floch G.L."/>
            <person name="Makela M.R."/>
            <person name="Henrissat B."/>
            <person name="Grigoriev I.V."/>
            <person name="Crouch J.A."/>
            <person name="De Vries R.P."/>
            <person name="Sukno S.A."/>
            <person name="Thon M.R."/>
        </authorList>
    </citation>
    <scope>NUCLEOTIDE SEQUENCE</scope>
    <source>
        <strain evidence="4">CBS 102054</strain>
    </source>
</reference>
<comment type="caution">
    <text evidence="4">The sequence shown here is derived from an EMBL/GenBank/DDBJ whole genome shotgun (WGS) entry which is preliminary data.</text>
</comment>
<evidence type="ECO:0000313" key="4">
    <source>
        <dbReference type="EMBL" id="KAK1634592.1"/>
    </source>
</evidence>
<dbReference type="InterPro" id="IPR020904">
    <property type="entry name" value="Sc_DH/Rdtase_CS"/>
</dbReference>
<dbReference type="SUPFAM" id="SSF51735">
    <property type="entry name" value="NAD(P)-binding Rossmann-fold domains"/>
    <property type="match status" value="1"/>
</dbReference>
<keyword evidence="2" id="KW-0521">NADP</keyword>
<dbReference type="InterPro" id="IPR002347">
    <property type="entry name" value="SDR_fam"/>
</dbReference>